<sequence>MEATRVVGLGKGKVAIEELVEIRRVAGGGGLVEKASCATRRLWLRRVRALIRNPLLGCRRGDSAARRRASMLKMPVILPLTQNFDWCADSRSNLCTVNLYVKS</sequence>
<gene>
    <name evidence="1" type="ORF">H257_16360</name>
</gene>
<dbReference type="AlphaFoldDB" id="W4FLD1"/>
<organism evidence="1">
    <name type="scientific">Aphanomyces astaci</name>
    <name type="common">Crayfish plague agent</name>
    <dbReference type="NCBI Taxonomy" id="112090"/>
    <lineage>
        <taxon>Eukaryota</taxon>
        <taxon>Sar</taxon>
        <taxon>Stramenopiles</taxon>
        <taxon>Oomycota</taxon>
        <taxon>Saprolegniomycetes</taxon>
        <taxon>Saprolegniales</taxon>
        <taxon>Verrucalvaceae</taxon>
        <taxon>Aphanomyces</taxon>
    </lineage>
</organism>
<evidence type="ECO:0000313" key="1">
    <source>
        <dbReference type="EMBL" id="ETV67508.1"/>
    </source>
</evidence>
<name>W4FLD1_APHAT</name>
<protein>
    <submittedName>
        <fullName evidence="1">Uncharacterized protein</fullName>
    </submittedName>
</protein>
<proteinExistence type="predicted"/>
<dbReference type="EMBL" id="KI913197">
    <property type="protein sequence ID" value="ETV67508.1"/>
    <property type="molecule type" value="Genomic_DNA"/>
</dbReference>
<reference evidence="1" key="1">
    <citation type="submission" date="2013-12" db="EMBL/GenBank/DDBJ databases">
        <title>The Genome Sequence of Aphanomyces astaci APO3.</title>
        <authorList>
            <consortium name="The Broad Institute Genomics Platform"/>
            <person name="Russ C."/>
            <person name="Tyler B."/>
            <person name="van West P."/>
            <person name="Dieguez-Uribeondo J."/>
            <person name="Young S.K."/>
            <person name="Zeng Q."/>
            <person name="Gargeya S."/>
            <person name="Fitzgerald M."/>
            <person name="Abouelleil A."/>
            <person name="Alvarado L."/>
            <person name="Chapman S.B."/>
            <person name="Gainer-Dewar J."/>
            <person name="Goldberg J."/>
            <person name="Griggs A."/>
            <person name="Gujja S."/>
            <person name="Hansen M."/>
            <person name="Howarth C."/>
            <person name="Imamovic A."/>
            <person name="Ireland A."/>
            <person name="Larimer J."/>
            <person name="McCowan C."/>
            <person name="Murphy C."/>
            <person name="Pearson M."/>
            <person name="Poon T.W."/>
            <person name="Priest M."/>
            <person name="Roberts A."/>
            <person name="Saif S."/>
            <person name="Shea T."/>
            <person name="Sykes S."/>
            <person name="Wortman J."/>
            <person name="Nusbaum C."/>
            <person name="Birren B."/>
        </authorList>
    </citation>
    <scope>NUCLEOTIDE SEQUENCE [LARGE SCALE GENOMIC DNA]</scope>
    <source>
        <strain evidence="1">APO3</strain>
    </source>
</reference>
<dbReference type="RefSeq" id="XP_009843067.1">
    <property type="nucleotide sequence ID" value="XM_009844765.1"/>
</dbReference>
<dbReference type="VEuPathDB" id="FungiDB:H257_16360"/>
<accession>W4FLD1</accession>
<dbReference type="GeneID" id="20818356"/>